<dbReference type="Proteomes" id="UP000808372">
    <property type="component" value="Chromosome 9"/>
</dbReference>
<dbReference type="InterPro" id="IPR006553">
    <property type="entry name" value="Leu-rich_rpt_Cys-con_subtyp"/>
</dbReference>
<dbReference type="SMART" id="SM00367">
    <property type="entry name" value="LRR_CC"/>
    <property type="match status" value="4"/>
</dbReference>
<reference evidence="2" key="1">
    <citation type="submission" date="2025-08" db="UniProtKB">
        <authorList>
            <consortium name="RefSeq"/>
        </authorList>
    </citation>
    <scope>IDENTIFICATION</scope>
    <source>
        <tissue evidence="2">White muscle</tissue>
    </source>
</reference>
<dbReference type="PANTHER" id="PTHR24113:SF15">
    <property type="entry name" value="NACHT DOMAIN-CONTAINING PROTEIN"/>
    <property type="match status" value="1"/>
</dbReference>
<gene>
    <name evidence="2" type="primary">LOC120053896</name>
</gene>
<proteinExistence type="predicted"/>
<dbReference type="GO" id="GO:0031267">
    <property type="term" value="F:small GTPase binding"/>
    <property type="evidence" value="ECO:0007669"/>
    <property type="project" value="TreeGrafter"/>
</dbReference>
<dbReference type="GO" id="GO:0005634">
    <property type="term" value="C:nucleus"/>
    <property type="evidence" value="ECO:0007669"/>
    <property type="project" value="TreeGrafter"/>
</dbReference>
<dbReference type="AlphaFoldDB" id="A0A8U1BQK9"/>
<name>A0A8U1BQK9_SALNM</name>
<dbReference type="Gene3D" id="3.80.10.10">
    <property type="entry name" value="Ribonuclease Inhibitor"/>
    <property type="match status" value="3"/>
</dbReference>
<protein>
    <submittedName>
        <fullName evidence="2">Protein NLRC5-like</fullName>
    </submittedName>
</protein>
<dbReference type="GO" id="GO:0005096">
    <property type="term" value="F:GTPase activator activity"/>
    <property type="evidence" value="ECO:0007669"/>
    <property type="project" value="UniProtKB-KW"/>
</dbReference>
<dbReference type="SUPFAM" id="SSF52047">
    <property type="entry name" value="RNI-like"/>
    <property type="match status" value="2"/>
</dbReference>
<evidence type="ECO:0000313" key="2">
    <source>
        <dbReference type="RefSeq" id="XP_038857117.1"/>
    </source>
</evidence>
<dbReference type="InterPro" id="IPR001611">
    <property type="entry name" value="Leu-rich_rpt"/>
</dbReference>
<dbReference type="InterPro" id="IPR027038">
    <property type="entry name" value="RanGap"/>
</dbReference>
<dbReference type="RefSeq" id="XP_038857117.1">
    <property type="nucleotide sequence ID" value="XM_039001189.1"/>
</dbReference>
<dbReference type="PANTHER" id="PTHR24113">
    <property type="entry name" value="RAN GTPASE-ACTIVATING PROTEIN 1"/>
    <property type="match status" value="1"/>
</dbReference>
<dbReference type="GO" id="GO:0048471">
    <property type="term" value="C:perinuclear region of cytoplasm"/>
    <property type="evidence" value="ECO:0007669"/>
    <property type="project" value="TreeGrafter"/>
</dbReference>
<dbReference type="GO" id="GO:0006913">
    <property type="term" value="P:nucleocytoplasmic transport"/>
    <property type="evidence" value="ECO:0007669"/>
    <property type="project" value="TreeGrafter"/>
</dbReference>
<organism evidence="1 2">
    <name type="scientific">Salvelinus namaycush</name>
    <name type="common">Lake trout</name>
    <name type="synonym">Salmo namaycush</name>
    <dbReference type="NCBI Taxonomy" id="8040"/>
    <lineage>
        <taxon>Eukaryota</taxon>
        <taxon>Metazoa</taxon>
        <taxon>Chordata</taxon>
        <taxon>Craniata</taxon>
        <taxon>Vertebrata</taxon>
        <taxon>Euteleostomi</taxon>
        <taxon>Actinopterygii</taxon>
        <taxon>Neopterygii</taxon>
        <taxon>Teleostei</taxon>
        <taxon>Protacanthopterygii</taxon>
        <taxon>Salmoniformes</taxon>
        <taxon>Salmonidae</taxon>
        <taxon>Salmoninae</taxon>
        <taxon>Salvelinus</taxon>
    </lineage>
</organism>
<dbReference type="Pfam" id="PF13516">
    <property type="entry name" value="LRR_6"/>
    <property type="match status" value="4"/>
</dbReference>
<dbReference type="KEGG" id="snh:120053896"/>
<evidence type="ECO:0000313" key="1">
    <source>
        <dbReference type="Proteomes" id="UP000808372"/>
    </source>
</evidence>
<dbReference type="SMART" id="SM00368">
    <property type="entry name" value="LRR_RI"/>
    <property type="match status" value="8"/>
</dbReference>
<dbReference type="GO" id="GO:0005829">
    <property type="term" value="C:cytosol"/>
    <property type="evidence" value="ECO:0007669"/>
    <property type="project" value="TreeGrafter"/>
</dbReference>
<accession>A0A8U1BQK9</accession>
<keyword evidence="1" id="KW-1185">Reference proteome</keyword>
<dbReference type="GeneID" id="120053896"/>
<dbReference type="InterPro" id="IPR032675">
    <property type="entry name" value="LRR_dom_sf"/>
</dbReference>
<sequence length="505" mass="55036">MQREGLFALQNSLTALSSLHTLDIRNNGLNVQVIEDLVKQLRCGHVQRYISIEETWITAEAAVNLVSCCLNLNPNIHTIRVNHTTVHITLEKCTNHTPTSGDSADMAGSLSTVTISLVDCAVQGHHLVSLQTVFQRCPLLQDLDLSHNSIGRVGAEFLCSVLPSLVSLRKLCLESKETSEDVVLLLAEGLLQAKSIESLNFSGHVISDRGAVVLTRTLQNLPNIRTINLSLCSGWTAAGALDLVKGLGQCLSLEGISLDSAQLDQKSTVSLAQGLHAMTSLKRLKLEGMRMSDKGVEELIKHLPTWTGLRKISLSDNYIGDQAGERLVQALANCTELEVLHLSRNKLSLACAAKMGRVLPTLTHLRVLDLSENPIGREGSVSISNALIFMKYLTKIHLTSIGTSELTGLAASLAYCVCAEDVSFAWNGCGDDVAVKLSEVLPQCQKLRRLDLESNSISTTGAEALARSLQSCPSLEVIRLWRNSISTCDAQRLRQREKRLNFFST</sequence>